<proteinExistence type="predicted"/>
<dbReference type="InterPro" id="IPR038296">
    <property type="entry name" value="ParD_sf"/>
</dbReference>
<protein>
    <recommendedName>
        <fullName evidence="3">Ribbon-helix-helix protein CopG domain-containing protein</fullName>
    </recommendedName>
</protein>
<evidence type="ECO:0000313" key="1">
    <source>
        <dbReference type="EMBL" id="OGI95424.1"/>
    </source>
</evidence>
<dbReference type="SUPFAM" id="SSF47598">
    <property type="entry name" value="Ribbon-helix-helix"/>
    <property type="match status" value="1"/>
</dbReference>
<dbReference type="GO" id="GO:0006355">
    <property type="term" value="P:regulation of DNA-templated transcription"/>
    <property type="evidence" value="ECO:0007669"/>
    <property type="project" value="InterPro"/>
</dbReference>
<dbReference type="AlphaFoldDB" id="A0A1F6XMS1"/>
<dbReference type="InterPro" id="IPR010985">
    <property type="entry name" value="Ribbon_hlx_hlx"/>
</dbReference>
<dbReference type="STRING" id="1801780.A2917_02585"/>
<dbReference type="CDD" id="cd22231">
    <property type="entry name" value="RHH_NikR_HicB-like"/>
    <property type="match status" value="1"/>
</dbReference>
<reference evidence="1 2" key="1">
    <citation type="journal article" date="2016" name="Nat. Commun.">
        <title>Thousands of microbial genomes shed light on interconnected biogeochemical processes in an aquifer system.</title>
        <authorList>
            <person name="Anantharaman K."/>
            <person name="Brown C.T."/>
            <person name="Hug L.A."/>
            <person name="Sharon I."/>
            <person name="Castelle C.J."/>
            <person name="Probst A.J."/>
            <person name="Thomas B.C."/>
            <person name="Singh A."/>
            <person name="Wilkins M.J."/>
            <person name="Karaoz U."/>
            <person name="Brodie E.L."/>
            <person name="Williams K.H."/>
            <person name="Hubbard S.S."/>
            <person name="Banfield J.F."/>
        </authorList>
    </citation>
    <scope>NUCLEOTIDE SEQUENCE [LARGE SCALE GENOMIC DNA]</scope>
</reference>
<accession>A0A1F6XMS1</accession>
<name>A0A1F6XMS1_9BACT</name>
<dbReference type="EMBL" id="MFVE01000005">
    <property type="protein sequence ID" value="OGI95424.1"/>
    <property type="molecule type" value="Genomic_DNA"/>
</dbReference>
<gene>
    <name evidence="1" type="ORF">A2917_02585</name>
</gene>
<comment type="caution">
    <text evidence="1">The sequence shown here is derived from an EMBL/GenBank/DDBJ whole genome shotgun (WGS) entry which is preliminary data.</text>
</comment>
<dbReference type="Gene3D" id="6.10.10.120">
    <property type="entry name" value="Antitoxin ParD1-like"/>
    <property type="match status" value="1"/>
</dbReference>
<dbReference type="Proteomes" id="UP000178104">
    <property type="component" value="Unassembled WGS sequence"/>
</dbReference>
<evidence type="ECO:0000313" key="2">
    <source>
        <dbReference type="Proteomes" id="UP000178104"/>
    </source>
</evidence>
<sequence length="63" mass="7246">MPASLKRSVDLAVKEGNYASVSEFFRDAVRVWENNQLVRELKESQIEARAGKVKLLRSLKDLR</sequence>
<organism evidence="1 2">
    <name type="scientific">Candidatus Nomurabacteria bacterium RIFCSPLOWO2_01_FULL_42_17</name>
    <dbReference type="NCBI Taxonomy" id="1801780"/>
    <lineage>
        <taxon>Bacteria</taxon>
        <taxon>Candidatus Nomuraibacteriota</taxon>
    </lineage>
</organism>
<evidence type="ECO:0008006" key="3">
    <source>
        <dbReference type="Google" id="ProtNLM"/>
    </source>
</evidence>